<keyword evidence="2" id="KW-1185">Reference proteome</keyword>
<sequence length="232" mass="25314">MKETLQQSNFLRDKVAKPAAGLAIVGTSLGIGGCSAEPQPDMYKMSVAIACDGQSHFGKPGILSYENDVNGRGDTGNVDRVTVGCQTWSMDADSSQENDARVAGEVEKRKLTEEEQKGNRQNRVYDIVSETRDDKTYTIDWNVTVDKPKEGKKDAATELPHPLCYAGNYLVGDGDSGTIVYEISDPDHKINPVIDPNDTGGYIVNKNADGKVTSYMRENPAPDANFVEPPYF</sequence>
<organism evidence="1 2">
    <name type="scientific">Candidatus Nanosynbacter featherlites</name>
    <dbReference type="NCBI Taxonomy" id="2572088"/>
    <lineage>
        <taxon>Bacteria</taxon>
        <taxon>Candidatus Saccharimonadota</taxon>
        <taxon>Candidatus Saccharimonadia</taxon>
        <taxon>Candidatus Nanosynbacterales</taxon>
        <taxon>Candidatus Nanosynbacteraceae</taxon>
        <taxon>Candidatus Nanosynbacter</taxon>
    </lineage>
</organism>
<dbReference type="AlphaFoldDB" id="A0A4P9A3H9"/>
<reference evidence="1 2" key="1">
    <citation type="submission" date="2019-04" db="EMBL/GenBank/DDBJ databases">
        <title>Saccharibacteria TM7 genomes.</title>
        <authorList>
            <person name="Bor B."/>
            <person name="He X."/>
            <person name="Chen T."/>
            <person name="Dewhirst F.E."/>
        </authorList>
    </citation>
    <scope>NUCLEOTIDE SEQUENCE [LARGE SCALE GENOMIC DNA]</scope>
    <source>
        <strain evidence="1 2">BB001</strain>
    </source>
</reference>
<gene>
    <name evidence="1" type="ORF">FBF37_02725</name>
</gene>
<dbReference type="KEGG" id="nft:FBF37_02725"/>
<accession>A0A4P9A3H9</accession>
<dbReference type="Proteomes" id="UP000310639">
    <property type="component" value="Chromosome"/>
</dbReference>
<proteinExistence type="predicted"/>
<evidence type="ECO:0008006" key="3">
    <source>
        <dbReference type="Google" id="ProtNLM"/>
    </source>
</evidence>
<protein>
    <recommendedName>
        <fullName evidence="3">Lipoprotein</fullName>
    </recommendedName>
</protein>
<dbReference type="RefSeq" id="WP_138079255.1">
    <property type="nucleotide sequence ID" value="NZ_CP040004.1"/>
</dbReference>
<name>A0A4P9A3H9_9BACT</name>
<dbReference type="PROSITE" id="PS51257">
    <property type="entry name" value="PROKAR_LIPOPROTEIN"/>
    <property type="match status" value="1"/>
</dbReference>
<evidence type="ECO:0000313" key="2">
    <source>
        <dbReference type="Proteomes" id="UP000310639"/>
    </source>
</evidence>
<dbReference type="EMBL" id="CP040004">
    <property type="protein sequence ID" value="QCT42368.1"/>
    <property type="molecule type" value="Genomic_DNA"/>
</dbReference>
<evidence type="ECO:0000313" key="1">
    <source>
        <dbReference type="EMBL" id="QCT42368.1"/>
    </source>
</evidence>